<reference evidence="1" key="2">
    <citation type="submission" date="2020-09" db="EMBL/GenBank/DDBJ databases">
        <authorList>
            <person name="Sun Q."/>
            <person name="Zhou Y."/>
        </authorList>
    </citation>
    <scope>NUCLEOTIDE SEQUENCE</scope>
    <source>
        <strain evidence="1">CGMCC 1.12987</strain>
    </source>
</reference>
<reference evidence="1" key="1">
    <citation type="journal article" date="2014" name="Int. J. Syst. Evol. Microbiol.">
        <title>Complete genome sequence of Corynebacterium casei LMG S-19264T (=DSM 44701T), isolated from a smear-ripened cheese.</title>
        <authorList>
            <consortium name="US DOE Joint Genome Institute (JGI-PGF)"/>
            <person name="Walter F."/>
            <person name="Albersmeier A."/>
            <person name="Kalinowski J."/>
            <person name="Ruckert C."/>
        </authorList>
    </citation>
    <scope>NUCLEOTIDE SEQUENCE</scope>
    <source>
        <strain evidence="1">CGMCC 1.12987</strain>
    </source>
</reference>
<keyword evidence="2" id="KW-1185">Reference proteome</keyword>
<dbReference type="Pfam" id="PF05582">
    <property type="entry name" value="Peptidase_U57"/>
    <property type="match status" value="1"/>
</dbReference>
<keyword evidence="1" id="KW-0645">Protease</keyword>
<dbReference type="PIRSF" id="PIRSF011575">
    <property type="entry name" value="YabG"/>
    <property type="match status" value="1"/>
</dbReference>
<gene>
    <name evidence="1" type="primary">yabG</name>
    <name evidence="1" type="ORF">GCM10010916_46300</name>
</gene>
<protein>
    <submittedName>
        <fullName evidence="1">Sporulation-specific protease YabG</fullName>
    </submittedName>
</protein>
<dbReference type="GO" id="GO:0006508">
    <property type="term" value="P:proteolysis"/>
    <property type="evidence" value="ECO:0007669"/>
    <property type="project" value="UniProtKB-KW"/>
</dbReference>
<name>A0A917G612_9BACL</name>
<dbReference type="RefSeq" id="WP_188533464.1">
    <property type="nucleotide sequence ID" value="NZ_BMGR01000021.1"/>
</dbReference>
<dbReference type="AlphaFoldDB" id="A0A917G612"/>
<proteinExistence type="predicted"/>
<accession>A0A917G612</accession>
<sequence>MKQGDLVVRNSYGGDVLFRIESFRHAAAVLKGTDYRLLADSPIDDLSIVRDPEVTNATKQVRVRVSESMQRMVQHQQRQQQAHKIELAERFNVHHNQSYFEVPGKVLHLDGDGNYMKKSMQLYAQMRVPAYGVHANEAQMPELLYRLLPQVKPDIVVITGHDGVLKNRPKEEIYNLSSYKNSQNFVNAVQVAREYEKTRDGLIIVAGACQSHFEALLHAGANFASSPGRILIHALDPVYIAIKASYTSVRETINLVEVINGTISGVDGVGGIETLGRHRIGLPRPKVQMSQPVRI</sequence>
<dbReference type="GO" id="GO:0008233">
    <property type="term" value="F:peptidase activity"/>
    <property type="evidence" value="ECO:0007669"/>
    <property type="project" value="UniProtKB-KW"/>
</dbReference>
<dbReference type="Proteomes" id="UP000644756">
    <property type="component" value="Unassembled WGS sequence"/>
</dbReference>
<dbReference type="EMBL" id="BMGR01000021">
    <property type="protein sequence ID" value="GGG24526.1"/>
    <property type="molecule type" value="Genomic_DNA"/>
</dbReference>
<comment type="caution">
    <text evidence="1">The sequence shown here is derived from an EMBL/GenBank/DDBJ whole genome shotgun (WGS) entry which is preliminary data.</text>
</comment>
<keyword evidence="1" id="KW-0378">Hydrolase</keyword>
<evidence type="ECO:0000313" key="2">
    <source>
        <dbReference type="Proteomes" id="UP000644756"/>
    </source>
</evidence>
<organism evidence="1 2">
    <name type="scientific">Paenibacillus abyssi</name>
    <dbReference type="NCBI Taxonomy" id="1340531"/>
    <lineage>
        <taxon>Bacteria</taxon>
        <taxon>Bacillati</taxon>
        <taxon>Bacillota</taxon>
        <taxon>Bacilli</taxon>
        <taxon>Bacillales</taxon>
        <taxon>Paenibacillaceae</taxon>
        <taxon>Paenibacillus</taxon>
    </lineage>
</organism>
<evidence type="ECO:0000313" key="1">
    <source>
        <dbReference type="EMBL" id="GGG24526.1"/>
    </source>
</evidence>
<dbReference type="NCBIfam" id="TIGR02855">
    <property type="entry name" value="spore_yabG"/>
    <property type="match status" value="1"/>
</dbReference>
<dbReference type="InterPro" id="IPR008764">
    <property type="entry name" value="Peptidase_U57"/>
</dbReference>